<name>A0AAE7BD78_9BACT</name>
<proteinExistence type="predicted"/>
<dbReference type="InterPro" id="IPR003593">
    <property type="entry name" value="AAA+_ATPase"/>
</dbReference>
<feature type="domain" description="ABC transporter" evidence="3">
    <location>
        <begin position="323"/>
        <end position="552"/>
    </location>
</feature>
<keyword evidence="1" id="KW-0547">Nucleotide-binding</keyword>
<dbReference type="SUPFAM" id="SSF52540">
    <property type="entry name" value="P-loop containing nucleoside triphosphate hydrolases"/>
    <property type="match status" value="2"/>
</dbReference>
<dbReference type="InterPro" id="IPR027417">
    <property type="entry name" value="P-loop_NTPase"/>
</dbReference>
<reference evidence="4 5" key="1">
    <citation type="submission" date="2020-05" db="EMBL/GenBank/DDBJ databases">
        <title>Complete genome sequencing of Campylobacter and Arcobacter type strains.</title>
        <authorList>
            <person name="Miller W.G."/>
            <person name="Yee E."/>
        </authorList>
    </citation>
    <scope>NUCLEOTIDE SEQUENCE [LARGE SCALE GENOMIC DNA]</scope>
    <source>
        <strain evidence="4 5">LMG 25694</strain>
    </source>
</reference>
<evidence type="ECO:0000256" key="1">
    <source>
        <dbReference type="ARBA" id="ARBA00022741"/>
    </source>
</evidence>
<dbReference type="Proteomes" id="UP000503313">
    <property type="component" value="Chromosome"/>
</dbReference>
<dbReference type="InterPro" id="IPR017871">
    <property type="entry name" value="ABC_transporter-like_CS"/>
</dbReference>
<dbReference type="SMART" id="SM00382">
    <property type="entry name" value="AAA"/>
    <property type="match status" value="2"/>
</dbReference>
<gene>
    <name evidence="4" type="ORF">ADFLV_1364</name>
</gene>
<dbReference type="InterPro" id="IPR003439">
    <property type="entry name" value="ABC_transporter-like_ATP-bd"/>
</dbReference>
<evidence type="ECO:0000259" key="3">
    <source>
        <dbReference type="PROSITE" id="PS50893"/>
    </source>
</evidence>
<evidence type="ECO:0000313" key="5">
    <source>
        <dbReference type="Proteomes" id="UP000503313"/>
    </source>
</evidence>
<dbReference type="PANTHER" id="PTHR43038:SF3">
    <property type="entry name" value="ABC TRANSPORTER G FAMILY MEMBER 20 ISOFORM X1"/>
    <property type="match status" value="1"/>
</dbReference>
<dbReference type="RefSeq" id="WP_129011539.1">
    <property type="nucleotide sequence ID" value="NZ_CP053835.1"/>
</dbReference>
<keyword evidence="2 4" id="KW-0067">ATP-binding</keyword>
<evidence type="ECO:0000256" key="2">
    <source>
        <dbReference type="ARBA" id="ARBA00022840"/>
    </source>
</evidence>
<dbReference type="KEGG" id="adz:ADFLV_1364"/>
<dbReference type="GO" id="GO:0005524">
    <property type="term" value="F:ATP binding"/>
    <property type="evidence" value="ECO:0007669"/>
    <property type="project" value="UniProtKB-KW"/>
</dbReference>
<sequence>MQVINAINLEKDFGNNKAIKKINFSISSGKITGLVGPDGAGKTTLIRMLTGLLTPSLGKLEVLNYQMPNTSSEFLQQIGYMPQKFGLYEDLSVFENLRLYANLQSIESLNFRIDELLEFTNLKKFKDRLAGNLSGGMKQKLGLACALIKKPKILLLDEPGVGVDPISRIELWEMVQELLKDDIAVVWSTSYLDEADICDEVILLNEGNCLYKGAPKDFRETMNTRVFLVSGEFLKKREALTTILEQEEILDAVLVGSKIRINLQKDKLLPKNILYTLGKNIKIEPINPIFEDAFVNILGEKTQAHSKLVENMKNFESSDKKLIEAKNLTKKFGDFVATDNIDFEIGQGEIFGFLGPNGAGKSTTFKMLCGLLTPTFGTAKVLGEDLYNSKATVRNSIGYMAQKFSLYGNLKIKDNLEFFSGIYGLKGKQRKEKIEEMIEIFDFKNYLFSNANTLPLGIKQRLALACSVMHEPRVLFLDEPTSGVDPITRKEFWTHINSLVKKGISIMVTTHFMDEAEYCDKIMLIYKGKAIANGTPDELKNLVGSQASMQDTFISLIRQYDKEEK</sequence>
<accession>A0AAE7BD78</accession>
<feature type="domain" description="ABC transporter" evidence="3">
    <location>
        <begin position="4"/>
        <end position="231"/>
    </location>
</feature>
<protein>
    <submittedName>
        <fullName evidence="4">Multidrug resistance ABC transporter, ATP-binding protein</fullName>
    </submittedName>
</protein>
<dbReference type="Pfam" id="PF00005">
    <property type="entry name" value="ABC_tran"/>
    <property type="match status" value="2"/>
</dbReference>
<dbReference type="PROSITE" id="PS00211">
    <property type="entry name" value="ABC_TRANSPORTER_1"/>
    <property type="match status" value="1"/>
</dbReference>
<dbReference type="EMBL" id="CP053835">
    <property type="protein sequence ID" value="QKF77395.1"/>
    <property type="molecule type" value="Genomic_DNA"/>
</dbReference>
<organism evidence="4 5">
    <name type="scientific">Arcobacter defluvii</name>
    <dbReference type="NCBI Taxonomy" id="873191"/>
    <lineage>
        <taxon>Bacteria</taxon>
        <taxon>Pseudomonadati</taxon>
        <taxon>Campylobacterota</taxon>
        <taxon>Epsilonproteobacteria</taxon>
        <taxon>Campylobacterales</taxon>
        <taxon>Arcobacteraceae</taxon>
        <taxon>Arcobacter</taxon>
    </lineage>
</organism>
<evidence type="ECO:0000313" key="4">
    <source>
        <dbReference type="EMBL" id="QKF77395.1"/>
    </source>
</evidence>
<dbReference type="Gene3D" id="3.40.50.300">
    <property type="entry name" value="P-loop containing nucleotide triphosphate hydrolases"/>
    <property type="match status" value="2"/>
</dbReference>
<dbReference type="CDD" id="cd03230">
    <property type="entry name" value="ABC_DR_subfamily_A"/>
    <property type="match status" value="1"/>
</dbReference>
<dbReference type="GO" id="GO:0016887">
    <property type="term" value="F:ATP hydrolysis activity"/>
    <property type="evidence" value="ECO:0007669"/>
    <property type="project" value="InterPro"/>
</dbReference>
<keyword evidence="5" id="KW-1185">Reference proteome</keyword>
<dbReference type="PANTHER" id="PTHR43038">
    <property type="entry name" value="ATP-BINDING CASSETTE, SUB-FAMILY H, MEMBER 1"/>
    <property type="match status" value="1"/>
</dbReference>
<dbReference type="AlphaFoldDB" id="A0AAE7BD78"/>
<dbReference type="PROSITE" id="PS50893">
    <property type="entry name" value="ABC_TRANSPORTER_2"/>
    <property type="match status" value="2"/>
</dbReference>